<reference evidence="1" key="1">
    <citation type="submission" date="2024-09" db="EMBL/GenBank/DDBJ databases">
        <title>Black Yeasts Isolated from many extreme environments.</title>
        <authorList>
            <person name="Coleine C."/>
            <person name="Stajich J.E."/>
            <person name="Selbmann L."/>
        </authorList>
    </citation>
    <scope>NUCLEOTIDE SEQUENCE</scope>
    <source>
        <strain evidence="1">CCFEE 5737</strain>
    </source>
</reference>
<name>A0ACC3DMV5_9PEZI</name>
<keyword evidence="2" id="KW-1185">Reference proteome</keyword>
<gene>
    <name evidence="1" type="ORF">LTS18_008927</name>
</gene>
<comment type="caution">
    <text evidence="1">The sequence shown here is derived from an EMBL/GenBank/DDBJ whole genome shotgun (WGS) entry which is preliminary data.</text>
</comment>
<accession>A0ACC3DMV5</accession>
<proteinExistence type="predicted"/>
<protein>
    <submittedName>
        <fullName evidence="1">Uncharacterized protein</fullName>
    </submittedName>
</protein>
<dbReference type="Proteomes" id="UP001186974">
    <property type="component" value="Unassembled WGS sequence"/>
</dbReference>
<feature type="non-terminal residue" evidence="1">
    <location>
        <position position="96"/>
    </location>
</feature>
<evidence type="ECO:0000313" key="2">
    <source>
        <dbReference type="Proteomes" id="UP001186974"/>
    </source>
</evidence>
<sequence>MVKADAKQNYYQLLEVPPTADTEEIKRAFRKLARIYHPDRNPGKEDEFVPKFQAIQAAHEILGDPDQRAKYDADRRKLGFGGVGTYAGTTRPHPGR</sequence>
<organism evidence="1 2">
    <name type="scientific">Coniosporium uncinatum</name>
    <dbReference type="NCBI Taxonomy" id="93489"/>
    <lineage>
        <taxon>Eukaryota</taxon>
        <taxon>Fungi</taxon>
        <taxon>Dikarya</taxon>
        <taxon>Ascomycota</taxon>
        <taxon>Pezizomycotina</taxon>
        <taxon>Dothideomycetes</taxon>
        <taxon>Dothideomycetes incertae sedis</taxon>
        <taxon>Coniosporium</taxon>
    </lineage>
</organism>
<dbReference type="EMBL" id="JAWDJW010002378">
    <property type="protein sequence ID" value="KAK3077913.1"/>
    <property type="molecule type" value="Genomic_DNA"/>
</dbReference>
<evidence type="ECO:0000313" key="1">
    <source>
        <dbReference type="EMBL" id="KAK3077913.1"/>
    </source>
</evidence>